<evidence type="ECO:0000313" key="3">
    <source>
        <dbReference type="Proteomes" id="UP000014760"/>
    </source>
</evidence>
<gene>
    <name evidence="1" type="ORF">CAPTEDRAFT_215883</name>
</gene>
<name>R7V9R4_CAPTE</name>
<reference evidence="1 3" key="2">
    <citation type="journal article" date="2013" name="Nature">
        <title>Insights into bilaterian evolution from three spiralian genomes.</title>
        <authorList>
            <person name="Simakov O."/>
            <person name="Marletaz F."/>
            <person name="Cho S.J."/>
            <person name="Edsinger-Gonzales E."/>
            <person name="Havlak P."/>
            <person name="Hellsten U."/>
            <person name="Kuo D.H."/>
            <person name="Larsson T."/>
            <person name="Lv J."/>
            <person name="Arendt D."/>
            <person name="Savage R."/>
            <person name="Osoegawa K."/>
            <person name="de Jong P."/>
            <person name="Grimwood J."/>
            <person name="Chapman J.A."/>
            <person name="Shapiro H."/>
            <person name="Aerts A."/>
            <person name="Otillar R.P."/>
            <person name="Terry A.Y."/>
            <person name="Boore J.L."/>
            <person name="Grigoriev I.V."/>
            <person name="Lindberg D.R."/>
            <person name="Seaver E.C."/>
            <person name="Weisblat D.A."/>
            <person name="Putnam N.H."/>
            <person name="Rokhsar D.S."/>
        </authorList>
    </citation>
    <scope>NUCLEOTIDE SEQUENCE</scope>
    <source>
        <strain evidence="1 3">I ESC-2004</strain>
    </source>
</reference>
<dbReference type="EMBL" id="AMQN01018068">
    <property type="status" value="NOT_ANNOTATED_CDS"/>
    <property type="molecule type" value="Genomic_DNA"/>
</dbReference>
<keyword evidence="3" id="KW-1185">Reference proteome</keyword>
<sequence>MAENKSELKYEELRNEMLFELPEHWMRLTFIAEGDRVYAWSKLSKEFKKHFQMGNTSSYTPTTRESSRYMRQHMNAMLRFITLPFTDPLQEQGSKAGLRRVTRWNPELSTPPVNATDDPAQKYDTSGTFSYSRVLVLYPRRALNGGWLRRKTAKVLKNAKS</sequence>
<dbReference type="EMBL" id="AMQN01018066">
    <property type="status" value="NOT_ANNOTATED_CDS"/>
    <property type="molecule type" value="Genomic_DNA"/>
</dbReference>
<accession>R7V9R4</accession>
<proteinExistence type="predicted"/>
<dbReference type="EMBL" id="KB293843">
    <property type="protein sequence ID" value="ELU15329.1"/>
    <property type="molecule type" value="Genomic_DNA"/>
</dbReference>
<dbReference type="EnsemblMetazoa" id="CapteT215883">
    <property type="protein sequence ID" value="CapteP215883"/>
    <property type="gene ID" value="CapteG215883"/>
</dbReference>
<dbReference type="EMBL" id="AMQN01018067">
    <property type="status" value="NOT_ANNOTATED_CDS"/>
    <property type="molecule type" value="Genomic_DNA"/>
</dbReference>
<reference evidence="2" key="3">
    <citation type="submission" date="2015-06" db="UniProtKB">
        <authorList>
            <consortium name="EnsemblMetazoa"/>
        </authorList>
    </citation>
    <scope>IDENTIFICATION</scope>
</reference>
<evidence type="ECO:0000313" key="2">
    <source>
        <dbReference type="EnsemblMetazoa" id="CapteP215883"/>
    </source>
</evidence>
<dbReference type="Proteomes" id="UP000014760">
    <property type="component" value="Unassembled WGS sequence"/>
</dbReference>
<organism evidence="1">
    <name type="scientific">Capitella teleta</name>
    <name type="common">Polychaete worm</name>
    <dbReference type="NCBI Taxonomy" id="283909"/>
    <lineage>
        <taxon>Eukaryota</taxon>
        <taxon>Metazoa</taxon>
        <taxon>Spiralia</taxon>
        <taxon>Lophotrochozoa</taxon>
        <taxon>Annelida</taxon>
        <taxon>Polychaeta</taxon>
        <taxon>Sedentaria</taxon>
        <taxon>Scolecida</taxon>
        <taxon>Capitellidae</taxon>
        <taxon>Capitella</taxon>
    </lineage>
</organism>
<dbReference type="HOGENOM" id="CLU_1645317_0_0_1"/>
<evidence type="ECO:0000313" key="1">
    <source>
        <dbReference type="EMBL" id="ELU15329.1"/>
    </source>
</evidence>
<reference evidence="3" key="1">
    <citation type="submission" date="2012-12" db="EMBL/GenBank/DDBJ databases">
        <authorList>
            <person name="Hellsten U."/>
            <person name="Grimwood J."/>
            <person name="Chapman J.A."/>
            <person name="Shapiro H."/>
            <person name="Aerts A."/>
            <person name="Otillar R.P."/>
            <person name="Terry A.Y."/>
            <person name="Boore J.L."/>
            <person name="Simakov O."/>
            <person name="Marletaz F."/>
            <person name="Cho S.-J."/>
            <person name="Edsinger-Gonzales E."/>
            <person name="Havlak P."/>
            <person name="Kuo D.-H."/>
            <person name="Larsson T."/>
            <person name="Lv J."/>
            <person name="Arendt D."/>
            <person name="Savage R."/>
            <person name="Osoegawa K."/>
            <person name="de Jong P."/>
            <person name="Lindberg D.R."/>
            <person name="Seaver E.C."/>
            <person name="Weisblat D.A."/>
            <person name="Putnam N.H."/>
            <person name="Grigoriev I.V."/>
            <person name="Rokhsar D.S."/>
        </authorList>
    </citation>
    <scope>NUCLEOTIDE SEQUENCE</scope>
    <source>
        <strain evidence="3">I ESC-2004</strain>
    </source>
</reference>
<dbReference type="AlphaFoldDB" id="R7V9R4"/>
<protein>
    <submittedName>
        <fullName evidence="1 2">Uncharacterized protein</fullName>
    </submittedName>
</protein>